<accession>A0A379W7Z9</accession>
<sequence length="195" mass="22480">MTVHTLKQCRPNQEETEYFWKLFHAAQRNDARWHGSEISIIADELFRTDLDRDQKLFLLRSWQVLVDDKGGFGRFMGAFDTYVYNMQDPDDDCVAWKPELAQILNDGNCFDILLDAYHEAQQRIAELEAREVNLSKLSVGEVMHMSGFSRDYAEGWCAGNDNAIHEYAPLASRLRSRDGIAIYSGYVLRLAHVLV</sequence>
<protein>
    <submittedName>
        <fullName evidence="2">Conserved hypothetical bacteriophage protein</fullName>
    </submittedName>
</protein>
<gene>
    <name evidence="2" type="ORF">NCTC8258_02650</name>
</gene>
<evidence type="ECO:0000256" key="1">
    <source>
        <dbReference type="SAM" id="Coils"/>
    </source>
</evidence>
<keyword evidence="1" id="KW-0175">Coiled coil</keyword>
<dbReference type="EMBL" id="UGXS01000004">
    <property type="protein sequence ID" value="SUH14949.1"/>
    <property type="molecule type" value="Genomic_DNA"/>
</dbReference>
<dbReference type="Proteomes" id="UP000255509">
    <property type="component" value="Unassembled WGS sequence"/>
</dbReference>
<name>A0A379W7Z9_SALET</name>
<reference evidence="2 3" key="1">
    <citation type="submission" date="2018-06" db="EMBL/GenBank/DDBJ databases">
        <authorList>
            <consortium name="Pathogen Informatics"/>
            <person name="Doyle S."/>
        </authorList>
    </citation>
    <scope>NUCLEOTIDE SEQUENCE [LARGE SCALE GENOMIC DNA]</scope>
    <source>
        <strain evidence="2 3">NCTC8258</strain>
    </source>
</reference>
<evidence type="ECO:0000313" key="3">
    <source>
        <dbReference type="Proteomes" id="UP000255509"/>
    </source>
</evidence>
<dbReference type="AlphaFoldDB" id="A0A379W7Z9"/>
<evidence type="ECO:0000313" key="2">
    <source>
        <dbReference type="EMBL" id="SUH14949.1"/>
    </source>
</evidence>
<proteinExistence type="predicted"/>
<feature type="coiled-coil region" evidence="1">
    <location>
        <begin position="110"/>
        <end position="137"/>
    </location>
</feature>
<organism evidence="2 3">
    <name type="scientific">Salmonella enterica I</name>
    <dbReference type="NCBI Taxonomy" id="59201"/>
    <lineage>
        <taxon>Bacteria</taxon>
        <taxon>Pseudomonadati</taxon>
        <taxon>Pseudomonadota</taxon>
        <taxon>Gammaproteobacteria</taxon>
        <taxon>Enterobacterales</taxon>
        <taxon>Enterobacteriaceae</taxon>
        <taxon>Salmonella</taxon>
    </lineage>
</organism>